<dbReference type="AlphaFoldDB" id="A0A8T0XGC2"/>
<evidence type="ECO:0000313" key="2">
    <source>
        <dbReference type="EMBL" id="KAG2657908.1"/>
    </source>
</evidence>
<evidence type="ECO:0000256" key="1">
    <source>
        <dbReference type="SAM" id="MobiDB-lite"/>
    </source>
</evidence>
<name>A0A8T0XGC2_PANVG</name>
<organism evidence="2 3">
    <name type="scientific">Panicum virgatum</name>
    <name type="common">Blackwell switchgrass</name>
    <dbReference type="NCBI Taxonomy" id="38727"/>
    <lineage>
        <taxon>Eukaryota</taxon>
        <taxon>Viridiplantae</taxon>
        <taxon>Streptophyta</taxon>
        <taxon>Embryophyta</taxon>
        <taxon>Tracheophyta</taxon>
        <taxon>Spermatophyta</taxon>
        <taxon>Magnoliopsida</taxon>
        <taxon>Liliopsida</taxon>
        <taxon>Poales</taxon>
        <taxon>Poaceae</taxon>
        <taxon>PACMAD clade</taxon>
        <taxon>Panicoideae</taxon>
        <taxon>Panicodae</taxon>
        <taxon>Paniceae</taxon>
        <taxon>Panicinae</taxon>
        <taxon>Panicum</taxon>
        <taxon>Panicum sect. Hiantes</taxon>
    </lineage>
</organism>
<comment type="caution">
    <text evidence="2">The sequence shown here is derived from an EMBL/GenBank/DDBJ whole genome shotgun (WGS) entry which is preliminary data.</text>
</comment>
<dbReference type="Proteomes" id="UP000823388">
    <property type="component" value="Chromosome 1K"/>
</dbReference>
<feature type="region of interest" description="Disordered" evidence="1">
    <location>
        <begin position="1"/>
        <end position="50"/>
    </location>
</feature>
<evidence type="ECO:0000313" key="3">
    <source>
        <dbReference type="Proteomes" id="UP000823388"/>
    </source>
</evidence>
<keyword evidence="3" id="KW-1185">Reference proteome</keyword>
<feature type="compositionally biased region" description="Gly residues" evidence="1">
    <location>
        <begin position="19"/>
        <end position="31"/>
    </location>
</feature>
<sequence>MSTAAFTEDELLSMSPDLSGGGQPAGDGGGDVLVAGAGAGTRTHSGARDEPVLFYADRGVAQEGGSGGSAGGGGSIAGGAGGVAELRLSMEAAAARRSCGTAKTRGKL</sequence>
<accession>A0A8T0XGC2</accession>
<proteinExistence type="predicted"/>
<reference evidence="2 3" key="1">
    <citation type="submission" date="2020-05" db="EMBL/GenBank/DDBJ databases">
        <title>WGS assembly of Panicum virgatum.</title>
        <authorList>
            <person name="Lovell J.T."/>
            <person name="Jenkins J."/>
            <person name="Shu S."/>
            <person name="Juenger T.E."/>
            <person name="Schmutz J."/>
        </authorList>
    </citation>
    <scope>NUCLEOTIDE SEQUENCE [LARGE SCALE GENOMIC DNA]</scope>
    <source>
        <strain evidence="3">cv. AP13</strain>
    </source>
</reference>
<gene>
    <name evidence="2" type="ORF">PVAP13_1KG160100</name>
</gene>
<protein>
    <submittedName>
        <fullName evidence="2">Uncharacterized protein</fullName>
    </submittedName>
</protein>
<dbReference type="EMBL" id="CM029037">
    <property type="protein sequence ID" value="KAG2657908.1"/>
    <property type="molecule type" value="Genomic_DNA"/>
</dbReference>